<sequence>MKSQLKSYKSLSDVPRISVIRSDSLPSRGRQQAMQR</sequence>
<accession>A0A4Q8CYG3</accession>
<reference evidence="2 3" key="1">
    <citation type="submission" date="2019-02" db="EMBL/GenBank/DDBJ databases">
        <title>Genomic Encyclopedia of Type Strains, Phase IV (KMG-IV): sequencing the most valuable type-strain genomes for metagenomic binning, comparative biology and taxonomic classification.</title>
        <authorList>
            <person name="Goeker M."/>
        </authorList>
    </citation>
    <scope>NUCLEOTIDE SEQUENCE [LARGE SCALE GENOMIC DNA]</scope>
    <source>
        <strain evidence="2 3">DSM 21056</strain>
    </source>
</reference>
<dbReference type="Proteomes" id="UP000292298">
    <property type="component" value="Unassembled WGS sequence"/>
</dbReference>
<dbReference type="EMBL" id="SHLI01000001">
    <property type="protein sequence ID" value="RZU97994.1"/>
    <property type="molecule type" value="Genomic_DNA"/>
</dbReference>
<feature type="region of interest" description="Disordered" evidence="1">
    <location>
        <begin position="1"/>
        <end position="36"/>
    </location>
</feature>
<name>A0A4Q8CYG3_9GAMM</name>
<proteinExistence type="predicted"/>
<evidence type="ECO:0000256" key="1">
    <source>
        <dbReference type="SAM" id="MobiDB-lite"/>
    </source>
</evidence>
<protein>
    <submittedName>
        <fullName evidence="2">Uncharacterized protein</fullName>
    </submittedName>
</protein>
<evidence type="ECO:0000313" key="2">
    <source>
        <dbReference type="EMBL" id="RZU97994.1"/>
    </source>
</evidence>
<dbReference type="AlphaFoldDB" id="A0A4Q8CYG3"/>
<organism evidence="2 3">
    <name type="scientific">Spiribacter vilamensis</name>
    <dbReference type="NCBI Taxonomy" id="531306"/>
    <lineage>
        <taxon>Bacteria</taxon>
        <taxon>Pseudomonadati</taxon>
        <taxon>Pseudomonadota</taxon>
        <taxon>Gammaproteobacteria</taxon>
        <taxon>Chromatiales</taxon>
        <taxon>Ectothiorhodospiraceae</taxon>
        <taxon>Spiribacter</taxon>
    </lineage>
</organism>
<feature type="compositionally biased region" description="Polar residues" evidence="1">
    <location>
        <begin position="1"/>
        <end position="10"/>
    </location>
</feature>
<gene>
    <name evidence="2" type="ORF">EV698_0230</name>
</gene>
<evidence type="ECO:0000313" key="3">
    <source>
        <dbReference type="Proteomes" id="UP000292298"/>
    </source>
</evidence>
<keyword evidence="3" id="KW-1185">Reference proteome</keyword>
<comment type="caution">
    <text evidence="2">The sequence shown here is derived from an EMBL/GenBank/DDBJ whole genome shotgun (WGS) entry which is preliminary data.</text>
</comment>